<dbReference type="SUPFAM" id="SSF53244">
    <property type="entry name" value="MurD-like peptide ligases, peptide-binding domain"/>
    <property type="match status" value="1"/>
</dbReference>
<dbReference type="HAMAP" id="MF_00639">
    <property type="entry name" value="MurD"/>
    <property type="match status" value="1"/>
</dbReference>
<dbReference type="InterPro" id="IPR018109">
    <property type="entry name" value="Folylpolyglutamate_synth_CS"/>
</dbReference>
<evidence type="ECO:0000313" key="13">
    <source>
        <dbReference type="EMBL" id="NMM44530.1"/>
    </source>
</evidence>
<sequence length="447" mass="46805">MRALTAYANRIVFVVGLGKSGMSAARALKAGGASVHCWDDGEAARKKAADEGFTLTDPSKSLLLAAAEALVLAPGIPLTHPTPHPSVVAAKAARVPVLGDIELLYRAEPDATYIGITGTNGKSTTTALIGHMLSRAGVDVAVGGNLGTAALTLPKASVYVLEMSSYQLDLTVSPMFDIAVLLNVTPDHLDRHGGMNGYIQAKERILRSHDDDSTAIIGTDTPETAEIANRLLTEGRNIVRIAKDSRPVADLIDSGACPALAGDHNKQNAAAAYAVGRALGLDEETILDGIRSFPGLAHRQERIATLDGIVYINDSKATNADAAARALSAFDGIYWIAGGREKDGGYADLDPYLPHVRHAFLIGEAMANMAAWIAQRVPVTLSGTLAEAVSAAHATASNDGSGTVLLSPACASFDQYQNFEIRGDAFRDLVLALPATARIVHSTREAA</sequence>
<keyword evidence="14" id="KW-1185">Reference proteome</keyword>
<feature type="domain" description="Mur ligase central" evidence="12">
    <location>
        <begin position="116"/>
        <end position="246"/>
    </location>
</feature>
<dbReference type="GO" id="GO:0008764">
    <property type="term" value="F:UDP-N-acetylmuramoylalanine-D-glutamate ligase activity"/>
    <property type="evidence" value="ECO:0007669"/>
    <property type="project" value="UniProtKB-UniRule"/>
</dbReference>
<dbReference type="Gene3D" id="3.40.1190.10">
    <property type="entry name" value="Mur-like, catalytic domain"/>
    <property type="match status" value="1"/>
</dbReference>
<dbReference type="InterPro" id="IPR036615">
    <property type="entry name" value="Mur_ligase_C_dom_sf"/>
</dbReference>
<accession>A0A7Y0DZN5</accession>
<protein>
    <recommendedName>
        <fullName evidence="9 10">UDP-N-acetylmuramoylalanine--D-glutamate ligase</fullName>
        <ecNumber evidence="9 10">6.3.2.9</ecNumber>
    </recommendedName>
    <alternativeName>
        <fullName evidence="9">D-glutamic acid-adding enzyme</fullName>
    </alternativeName>
    <alternativeName>
        <fullName evidence="9">UDP-N-acetylmuramoyl-L-alanyl-D-glutamate synthetase</fullName>
    </alternativeName>
</protein>
<dbReference type="GO" id="GO:0004326">
    <property type="term" value="F:tetrahydrofolylpolyglutamate synthase activity"/>
    <property type="evidence" value="ECO:0007669"/>
    <property type="project" value="InterPro"/>
</dbReference>
<dbReference type="InterPro" id="IPR004101">
    <property type="entry name" value="Mur_ligase_C"/>
</dbReference>
<dbReference type="InterPro" id="IPR013221">
    <property type="entry name" value="Mur_ligase_cen"/>
</dbReference>
<evidence type="ECO:0000259" key="11">
    <source>
        <dbReference type="Pfam" id="PF02875"/>
    </source>
</evidence>
<comment type="subcellular location">
    <subcellularLocation>
        <location evidence="1 9 10">Cytoplasm</location>
    </subcellularLocation>
</comment>
<evidence type="ECO:0000256" key="8">
    <source>
        <dbReference type="ARBA" id="ARBA00023306"/>
    </source>
</evidence>
<dbReference type="SUPFAM" id="SSF51984">
    <property type="entry name" value="MurCD N-terminal domain"/>
    <property type="match status" value="1"/>
</dbReference>
<comment type="pathway">
    <text evidence="2 9 10">Cell wall biogenesis; peptidoglycan biosynthesis.</text>
</comment>
<evidence type="ECO:0000256" key="4">
    <source>
        <dbReference type="ARBA" id="ARBA00022598"/>
    </source>
</evidence>
<dbReference type="Pfam" id="PF02875">
    <property type="entry name" value="Mur_ligase_C"/>
    <property type="match status" value="1"/>
</dbReference>
<dbReference type="AlphaFoldDB" id="A0A7Y0DZN5"/>
<dbReference type="NCBIfam" id="TIGR01087">
    <property type="entry name" value="murD"/>
    <property type="match status" value="1"/>
</dbReference>
<comment type="function">
    <text evidence="9 10">Cell wall formation. Catalyzes the addition of glutamate to the nucleotide precursor UDP-N-acetylmuramoyl-L-alanine (UMA).</text>
</comment>
<evidence type="ECO:0000256" key="6">
    <source>
        <dbReference type="ARBA" id="ARBA00022741"/>
    </source>
</evidence>
<evidence type="ECO:0000256" key="3">
    <source>
        <dbReference type="ARBA" id="ARBA00022490"/>
    </source>
</evidence>
<dbReference type="GO" id="GO:0008360">
    <property type="term" value="P:regulation of cell shape"/>
    <property type="evidence" value="ECO:0007669"/>
    <property type="project" value="UniProtKB-KW"/>
</dbReference>
<dbReference type="GO" id="GO:0005737">
    <property type="term" value="C:cytoplasm"/>
    <property type="evidence" value="ECO:0007669"/>
    <property type="project" value="UniProtKB-SubCell"/>
</dbReference>
<dbReference type="Proteomes" id="UP000539372">
    <property type="component" value="Unassembled WGS sequence"/>
</dbReference>
<reference evidence="13 14" key="1">
    <citation type="submission" date="2020-04" db="EMBL/GenBank/DDBJ databases">
        <title>Rhodospirillaceae bacterium KN72 isolated from deep sea.</title>
        <authorList>
            <person name="Zhang D.-C."/>
        </authorList>
    </citation>
    <scope>NUCLEOTIDE SEQUENCE [LARGE SCALE GENOMIC DNA]</scope>
    <source>
        <strain evidence="13 14">KN72</strain>
    </source>
</reference>
<evidence type="ECO:0000256" key="2">
    <source>
        <dbReference type="ARBA" id="ARBA00004752"/>
    </source>
</evidence>
<name>A0A7Y0DZN5_9PROT</name>
<evidence type="ECO:0000313" key="14">
    <source>
        <dbReference type="Proteomes" id="UP000539372"/>
    </source>
</evidence>
<dbReference type="SUPFAM" id="SSF53623">
    <property type="entry name" value="MurD-like peptide ligases, catalytic domain"/>
    <property type="match status" value="1"/>
</dbReference>
<dbReference type="GO" id="GO:0009252">
    <property type="term" value="P:peptidoglycan biosynthetic process"/>
    <property type="evidence" value="ECO:0007669"/>
    <property type="project" value="UniProtKB-UniRule"/>
</dbReference>
<keyword evidence="3 9" id="KW-0963">Cytoplasm</keyword>
<dbReference type="EC" id="6.3.2.9" evidence="9 10"/>
<keyword evidence="6 9" id="KW-0547">Nucleotide-binding</keyword>
<evidence type="ECO:0000256" key="9">
    <source>
        <dbReference type="HAMAP-Rule" id="MF_00639"/>
    </source>
</evidence>
<organism evidence="13 14">
    <name type="scientific">Pacificispira spongiicola</name>
    <dbReference type="NCBI Taxonomy" id="2729598"/>
    <lineage>
        <taxon>Bacteria</taxon>
        <taxon>Pseudomonadati</taxon>
        <taxon>Pseudomonadota</taxon>
        <taxon>Alphaproteobacteria</taxon>
        <taxon>Rhodospirillales</taxon>
        <taxon>Rhodospirillaceae</taxon>
        <taxon>Pacificispira</taxon>
    </lineage>
</organism>
<dbReference type="Gene3D" id="3.40.50.720">
    <property type="entry name" value="NAD(P)-binding Rossmann-like Domain"/>
    <property type="match status" value="1"/>
</dbReference>
<keyword evidence="8 9" id="KW-0131">Cell cycle</keyword>
<feature type="domain" description="Mur ligase C-terminal" evidence="11">
    <location>
        <begin position="298"/>
        <end position="410"/>
    </location>
</feature>
<comment type="caution">
    <text evidence="13">The sequence shown here is derived from an EMBL/GenBank/DDBJ whole genome shotgun (WGS) entry which is preliminary data.</text>
</comment>
<dbReference type="Pfam" id="PF08245">
    <property type="entry name" value="Mur_ligase_M"/>
    <property type="match status" value="1"/>
</dbReference>
<dbReference type="GO" id="GO:0005524">
    <property type="term" value="F:ATP binding"/>
    <property type="evidence" value="ECO:0007669"/>
    <property type="project" value="UniProtKB-UniRule"/>
</dbReference>
<dbReference type="PANTHER" id="PTHR43692">
    <property type="entry name" value="UDP-N-ACETYLMURAMOYLALANINE--D-GLUTAMATE LIGASE"/>
    <property type="match status" value="1"/>
</dbReference>
<gene>
    <name evidence="9" type="primary">murD</name>
    <name evidence="13" type="ORF">HH303_08565</name>
</gene>
<dbReference type="InterPro" id="IPR036565">
    <property type="entry name" value="Mur-like_cat_sf"/>
</dbReference>
<comment type="catalytic activity">
    <reaction evidence="9 10">
        <text>UDP-N-acetyl-alpha-D-muramoyl-L-alanine + D-glutamate + ATP = UDP-N-acetyl-alpha-D-muramoyl-L-alanyl-D-glutamate + ADP + phosphate + H(+)</text>
        <dbReference type="Rhea" id="RHEA:16429"/>
        <dbReference type="ChEBI" id="CHEBI:15378"/>
        <dbReference type="ChEBI" id="CHEBI:29986"/>
        <dbReference type="ChEBI" id="CHEBI:30616"/>
        <dbReference type="ChEBI" id="CHEBI:43474"/>
        <dbReference type="ChEBI" id="CHEBI:83898"/>
        <dbReference type="ChEBI" id="CHEBI:83900"/>
        <dbReference type="ChEBI" id="CHEBI:456216"/>
        <dbReference type="EC" id="6.3.2.9"/>
    </reaction>
</comment>
<proteinExistence type="inferred from homology"/>
<evidence type="ECO:0000256" key="1">
    <source>
        <dbReference type="ARBA" id="ARBA00004496"/>
    </source>
</evidence>
<keyword evidence="9 10" id="KW-0133">Cell shape</keyword>
<keyword evidence="7 9" id="KW-0067">ATP-binding</keyword>
<dbReference type="PROSITE" id="PS01011">
    <property type="entry name" value="FOLYLPOLYGLU_SYNT_1"/>
    <property type="match status" value="1"/>
</dbReference>
<dbReference type="PANTHER" id="PTHR43692:SF1">
    <property type="entry name" value="UDP-N-ACETYLMURAMOYLALANINE--D-GLUTAMATE LIGASE"/>
    <property type="match status" value="1"/>
</dbReference>
<feature type="binding site" evidence="9">
    <location>
        <begin position="118"/>
        <end position="124"/>
    </location>
    <ligand>
        <name>ATP</name>
        <dbReference type="ChEBI" id="CHEBI:30616"/>
    </ligand>
</feature>
<dbReference type="Pfam" id="PF21799">
    <property type="entry name" value="MurD-like_N"/>
    <property type="match status" value="1"/>
</dbReference>
<dbReference type="EMBL" id="JABBNT010000002">
    <property type="protein sequence ID" value="NMM44530.1"/>
    <property type="molecule type" value="Genomic_DNA"/>
</dbReference>
<keyword evidence="5 9" id="KW-0132">Cell division</keyword>
<dbReference type="GO" id="GO:0071555">
    <property type="term" value="P:cell wall organization"/>
    <property type="evidence" value="ECO:0007669"/>
    <property type="project" value="UniProtKB-KW"/>
</dbReference>
<evidence type="ECO:0000256" key="10">
    <source>
        <dbReference type="RuleBase" id="RU003664"/>
    </source>
</evidence>
<keyword evidence="4 9" id="KW-0436">Ligase</keyword>
<evidence type="ECO:0000256" key="7">
    <source>
        <dbReference type="ARBA" id="ARBA00022840"/>
    </source>
</evidence>
<dbReference type="InterPro" id="IPR005762">
    <property type="entry name" value="MurD"/>
</dbReference>
<dbReference type="UniPathway" id="UPA00219"/>
<dbReference type="GO" id="GO:0051301">
    <property type="term" value="P:cell division"/>
    <property type="evidence" value="ECO:0007669"/>
    <property type="project" value="UniProtKB-KW"/>
</dbReference>
<keyword evidence="9 10" id="KW-0961">Cell wall biogenesis/degradation</keyword>
<dbReference type="Gene3D" id="3.90.190.20">
    <property type="entry name" value="Mur ligase, C-terminal domain"/>
    <property type="match status" value="1"/>
</dbReference>
<evidence type="ECO:0000256" key="5">
    <source>
        <dbReference type="ARBA" id="ARBA00022618"/>
    </source>
</evidence>
<comment type="similarity">
    <text evidence="9">Belongs to the MurCDEF family.</text>
</comment>
<keyword evidence="9 10" id="KW-0573">Peptidoglycan synthesis</keyword>
<evidence type="ECO:0000259" key="12">
    <source>
        <dbReference type="Pfam" id="PF08245"/>
    </source>
</evidence>